<reference evidence="2" key="1">
    <citation type="submission" date="2018-05" db="EMBL/GenBank/DDBJ databases">
        <title>Draft genome of Mucuna pruriens seed.</title>
        <authorList>
            <person name="Nnadi N.E."/>
            <person name="Vos R."/>
            <person name="Hasami M.H."/>
            <person name="Devisetty U.K."/>
            <person name="Aguiy J.C."/>
        </authorList>
    </citation>
    <scope>NUCLEOTIDE SEQUENCE [LARGE SCALE GENOMIC DNA]</scope>
    <source>
        <strain evidence="2">JCA_2017</strain>
    </source>
</reference>
<dbReference type="NCBIfam" id="TIGR01615">
    <property type="entry name" value="A_thal_3542"/>
    <property type="match status" value="1"/>
</dbReference>
<dbReference type="PANTHER" id="PTHR31579:SF42">
    <property type="entry name" value="DUF506 FAMILY PROTEIN (DUF506)"/>
    <property type="match status" value="1"/>
</dbReference>
<feature type="non-terminal residue" evidence="2">
    <location>
        <position position="1"/>
    </location>
</feature>
<dbReference type="Pfam" id="PF04720">
    <property type="entry name" value="PDDEXK_6"/>
    <property type="match status" value="1"/>
</dbReference>
<dbReference type="OrthoDB" id="548115at2759"/>
<evidence type="ECO:0000313" key="3">
    <source>
        <dbReference type="Proteomes" id="UP000257109"/>
    </source>
</evidence>
<dbReference type="AlphaFoldDB" id="A0A371FA04"/>
<proteinExistence type="predicted"/>
<name>A0A371FA04_MUCPR</name>
<protein>
    <recommendedName>
        <fullName evidence="4">DUF506 domain-containing protein</fullName>
    </recommendedName>
</protein>
<dbReference type="Proteomes" id="UP000257109">
    <property type="component" value="Unassembled WGS sequence"/>
</dbReference>
<keyword evidence="3" id="KW-1185">Reference proteome</keyword>
<evidence type="ECO:0008006" key="4">
    <source>
        <dbReference type="Google" id="ProtNLM"/>
    </source>
</evidence>
<dbReference type="EMBL" id="QJKJ01009941">
    <property type="protein sequence ID" value="RDX75116.1"/>
    <property type="molecule type" value="Genomic_DNA"/>
</dbReference>
<dbReference type="InterPro" id="IPR006502">
    <property type="entry name" value="PDDEXK-like"/>
</dbReference>
<organism evidence="2 3">
    <name type="scientific">Mucuna pruriens</name>
    <name type="common">Velvet bean</name>
    <name type="synonym">Dolichos pruriens</name>
    <dbReference type="NCBI Taxonomy" id="157652"/>
    <lineage>
        <taxon>Eukaryota</taxon>
        <taxon>Viridiplantae</taxon>
        <taxon>Streptophyta</taxon>
        <taxon>Embryophyta</taxon>
        <taxon>Tracheophyta</taxon>
        <taxon>Spermatophyta</taxon>
        <taxon>Magnoliopsida</taxon>
        <taxon>eudicotyledons</taxon>
        <taxon>Gunneridae</taxon>
        <taxon>Pentapetalae</taxon>
        <taxon>rosids</taxon>
        <taxon>fabids</taxon>
        <taxon>Fabales</taxon>
        <taxon>Fabaceae</taxon>
        <taxon>Papilionoideae</taxon>
        <taxon>50 kb inversion clade</taxon>
        <taxon>NPAAA clade</taxon>
        <taxon>indigoferoid/millettioid clade</taxon>
        <taxon>Phaseoleae</taxon>
        <taxon>Mucuna</taxon>
    </lineage>
</organism>
<accession>A0A371FA04</accession>
<dbReference type="PANTHER" id="PTHR31579">
    <property type="entry name" value="OS03G0796600 PROTEIN"/>
    <property type="match status" value="1"/>
</dbReference>
<evidence type="ECO:0000313" key="2">
    <source>
        <dbReference type="EMBL" id="RDX75116.1"/>
    </source>
</evidence>
<sequence length="339" mass="38585">MTRIPVRFQRVAAAFDADVARVRLCESSGSEHSPESLTDLSHLVKSFMEKNENEEEEEELGAVGFEEGHHNDNNEEELEKTELSDSKKREMLQSLFYGNEGDERDAKEKIRREVEAATEVVGNNSKRRLMSCLRDRGFDAGLCKSKWEKNGRLTAGDYEYIDVNFSGNRYIVEISLASEFEIARPTNQYSSLLDVFPLIFVGKVEEVNQVVKQMCTAVKGSMKRMNLHVPPWRRNVYMQAKWFSAYKRTTNAVATKRVSSSLSSESLFPKRSIGFEVQPVNAHNCRDVYATNTGFRIGHLTAVFNSDNLGVTLVRMAEQLKDNCIDIYWSATLPPTYYA</sequence>
<gene>
    <name evidence="2" type="ORF">CR513_45047</name>
</gene>
<evidence type="ECO:0000256" key="1">
    <source>
        <dbReference type="SAM" id="MobiDB-lite"/>
    </source>
</evidence>
<feature type="region of interest" description="Disordered" evidence="1">
    <location>
        <begin position="49"/>
        <end position="85"/>
    </location>
</feature>
<comment type="caution">
    <text evidence="2">The sequence shown here is derived from an EMBL/GenBank/DDBJ whole genome shotgun (WGS) entry which is preliminary data.</text>
</comment>
<dbReference type="STRING" id="157652.A0A371FA04"/>